<comment type="caution">
    <text evidence="8">The sequence shown here is derived from an EMBL/GenBank/DDBJ whole genome shotgun (WGS) entry which is preliminary data.</text>
</comment>
<dbReference type="SUPFAM" id="SSF53067">
    <property type="entry name" value="Actin-like ATPase domain"/>
    <property type="match status" value="2"/>
</dbReference>
<keyword evidence="9" id="KW-1185">Reference proteome</keyword>
<keyword evidence="3" id="KW-0547">Nucleotide-binding</keyword>
<dbReference type="Gene3D" id="3.90.640.10">
    <property type="entry name" value="Actin, Chain A, domain 4"/>
    <property type="match status" value="1"/>
</dbReference>
<dbReference type="PRINTS" id="PR00190">
    <property type="entry name" value="ACTIN"/>
</dbReference>
<sequence>MKVGFSGDVLPQTVFPTILGRPKHKGITGQKDVYIGTEAQNKKEILDLKYPIERSIITNWDDMENLWHYIFHEELNIEPEEYIMLLTESPLTPRANREKTVQIMFETFNISEVFVGIQAHLFLYANGSTTGLVFDSGDGVSHAVPIFEEYILSHAISRFNFAGKDLTNYLIKSLTEKEKESIRDIKEKFIYIAEDYQSELKKSNNIHKNYELPDGHIITIGSELFQCSELLFSSNLIETENKGIHKLVYDSIMKCDTDIHQSFFNNIILSGGTTMIPNIHTRFIKELTTLVPVNMQVKVITHPQRKYGAWIGGNIVSHLSTFRDACVTKDEYDESGPEKNLILHSKKRATFNNYDFQNSKSIVELLFEFVLFILTFILKVKIIETNKTSFLKTQIQIFYAFIQTKQKKKLVDPSGVRRTK</sequence>
<proteinExistence type="inferred from homology"/>
<evidence type="ECO:0000256" key="3">
    <source>
        <dbReference type="ARBA" id="ARBA00022741"/>
    </source>
</evidence>
<evidence type="ECO:0000256" key="6">
    <source>
        <dbReference type="ARBA" id="ARBA00049360"/>
    </source>
</evidence>
<protein>
    <submittedName>
        <fullName evidence="8">Actin</fullName>
    </submittedName>
</protein>
<comment type="similarity">
    <text evidence="7">Belongs to the actin family.</text>
</comment>
<dbReference type="GO" id="GO:0005856">
    <property type="term" value="C:cytoskeleton"/>
    <property type="evidence" value="ECO:0007669"/>
    <property type="project" value="UniProtKB-SubCell"/>
</dbReference>
<organism evidence="8 9">
    <name type="scientific">Reticulomyxa filosa</name>
    <dbReference type="NCBI Taxonomy" id="46433"/>
    <lineage>
        <taxon>Eukaryota</taxon>
        <taxon>Sar</taxon>
        <taxon>Rhizaria</taxon>
        <taxon>Retaria</taxon>
        <taxon>Foraminifera</taxon>
        <taxon>Monothalamids</taxon>
        <taxon>Reticulomyxidae</taxon>
        <taxon>Reticulomyxa</taxon>
    </lineage>
</organism>
<dbReference type="Proteomes" id="UP000023152">
    <property type="component" value="Unassembled WGS sequence"/>
</dbReference>
<evidence type="ECO:0000256" key="1">
    <source>
        <dbReference type="ARBA" id="ARBA00004245"/>
    </source>
</evidence>
<evidence type="ECO:0000313" key="9">
    <source>
        <dbReference type="Proteomes" id="UP000023152"/>
    </source>
</evidence>
<dbReference type="InterPro" id="IPR043129">
    <property type="entry name" value="ATPase_NBD"/>
</dbReference>
<evidence type="ECO:0000256" key="4">
    <source>
        <dbReference type="ARBA" id="ARBA00022840"/>
    </source>
</evidence>
<keyword evidence="5" id="KW-0206">Cytoskeleton</keyword>
<dbReference type="GO" id="GO:0005524">
    <property type="term" value="F:ATP binding"/>
    <property type="evidence" value="ECO:0007669"/>
    <property type="project" value="UniProtKB-KW"/>
</dbReference>
<name>X6L914_RETFI</name>
<reference evidence="8 9" key="1">
    <citation type="journal article" date="2013" name="Curr. Biol.">
        <title>The Genome of the Foraminiferan Reticulomyxa filosa.</title>
        <authorList>
            <person name="Glockner G."/>
            <person name="Hulsmann N."/>
            <person name="Schleicher M."/>
            <person name="Noegel A.A."/>
            <person name="Eichinger L."/>
            <person name="Gallinger C."/>
            <person name="Pawlowski J."/>
            <person name="Sierra R."/>
            <person name="Euteneuer U."/>
            <person name="Pillet L."/>
            <person name="Moustafa A."/>
            <person name="Platzer M."/>
            <person name="Groth M."/>
            <person name="Szafranski K."/>
            <person name="Schliwa M."/>
        </authorList>
    </citation>
    <scope>NUCLEOTIDE SEQUENCE [LARGE SCALE GENOMIC DNA]</scope>
</reference>
<dbReference type="InterPro" id="IPR004000">
    <property type="entry name" value="Actin"/>
</dbReference>
<comment type="subcellular location">
    <subcellularLocation>
        <location evidence="1">Cytoplasm</location>
        <location evidence="1">Cytoskeleton</location>
    </subcellularLocation>
</comment>
<evidence type="ECO:0000256" key="7">
    <source>
        <dbReference type="RuleBase" id="RU000487"/>
    </source>
</evidence>
<evidence type="ECO:0000256" key="2">
    <source>
        <dbReference type="ARBA" id="ARBA00022490"/>
    </source>
</evidence>
<comment type="catalytic activity">
    <reaction evidence="6">
        <text>ATP + H2O = ADP + phosphate + H(+)</text>
        <dbReference type="Rhea" id="RHEA:13065"/>
        <dbReference type="ChEBI" id="CHEBI:15377"/>
        <dbReference type="ChEBI" id="CHEBI:15378"/>
        <dbReference type="ChEBI" id="CHEBI:30616"/>
        <dbReference type="ChEBI" id="CHEBI:43474"/>
        <dbReference type="ChEBI" id="CHEBI:456216"/>
    </reaction>
</comment>
<evidence type="ECO:0000313" key="8">
    <source>
        <dbReference type="EMBL" id="ETN97229.1"/>
    </source>
</evidence>
<dbReference type="AlphaFoldDB" id="X6L914"/>
<evidence type="ECO:0000256" key="5">
    <source>
        <dbReference type="ARBA" id="ARBA00023212"/>
    </source>
</evidence>
<dbReference type="Pfam" id="PF00022">
    <property type="entry name" value="Actin"/>
    <property type="match status" value="1"/>
</dbReference>
<dbReference type="Gene3D" id="3.30.420.40">
    <property type="match status" value="2"/>
</dbReference>
<dbReference type="EMBL" id="ASPP01050423">
    <property type="protein sequence ID" value="ETN97229.1"/>
    <property type="molecule type" value="Genomic_DNA"/>
</dbReference>
<keyword evidence="2" id="KW-0963">Cytoplasm</keyword>
<dbReference type="PANTHER" id="PTHR11937">
    <property type="entry name" value="ACTIN"/>
    <property type="match status" value="1"/>
</dbReference>
<dbReference type="SMART" id="SM00268">
    <property type="entry name" value="ACTIN"/>
    <property type="match status" value="1"/>
</dbReference>
<gene>
    <name evidence="8" type="ORF">RFI_40302</name>
</gene>
<accession>X6L914</accession>
<keyword evidence="4" id="KW-0067">ATP-binding</keyword>
<dbReference type="FunFam" id="3.30.420.40:FF:000148">
    <property type="entry name" value="Actin, alpha skeletal muscle"/>
    <property type="match status" value="1"/>
</dbReference>